<sequence length="108" mass="11325">MSTSRTSKVSEASPASRAALVELSDISKYYGNVKALDGVSLEVRAGEITCVLGDNGAGKSTLIKIVAGLHQHDGGTFAIEGRRPGWAPRARPSTAGSPRSTRTSPWSR</sequence>
<dbReference type="Gene3D" id="3.40.50.300">
    <property type="entry name" value="P-loop containing nucleotide triphosphate hydrolases"/>
    <property type="match status" value="1"/>
</dbReference>
<accession>A0A4D4LE30</accession>
<keyword evidence="2" id="KW-0067">ATP-binding</keyword>
<dbReference type="InterPro" id="IPR027417">
    <property type="entry name" value="P-loop_NTPase"/>
</dbReference>
<name>A0A4D4LE30_STRVO</name>
<dbReference type="AlphaFoldDB" id="A0A4D4LE30"/>
<comment type="caution">
    <text evidence="5">The sequence shown here is derived from an EMBL/GenBank/DDBJ whole genome shotgun (WGS) entry which is preliminary data.</text>
</comment>
<evidence type="ECO:0000256" key="2">
    <source>
        <dbReference type="ARBA" id="ARBA00022840"/>
    </source>
</evidence>
<organism evidence="5 6">
    <name type="scientific">Streptomyces violaceusniger</name>
    <dbReference type="NCBI Taxonomy" id="68280"/>
    <lineage>
        <taxon>Bacteria</taxon>
        <taxon>Bacillati</taxon>
        <taxon>Actinomycetota</taxon>
        <taxon>Actinomycetes</taxon>
        <taxon>Kitasatosporales</taxon>
        <taxon>Streptomycetaceae</taxon>
        <taxon>Streptomyces</taxon>
        <taxon>Streptomyces violaceusniger group</taxon>
    </lineage>
</organism>
<dbReference type="Proteomes" id="UP000301309">
    <property type="component" value="Unassembled WGS sequence"/>
</dbReference>
<protein>
    <recommendedName>
        <fullName evidence="4">ABC transporter domain-containing protein</fullName>
    </recommendedName>
</protein>
<dbReference type="PANTHER" id="PTHR43790:SF8">
    <property type="entry name" value="SUGAR ABC TRANSPORTER ATP-BINDING PROTEIN"/>
    <property type="match status" value="1"/>
</dbReference>
<dbReference type="Pfam" id="PF00005">
    <property type="entry name" value="ABC_tran"/>
    <property type="match status" value="1"/>
</dbReference>
<feature type="compositionally biased region" description="Low complexity" evidence="3">
    <location>
        <begin position="84"/>
        <end position="108"/>
    </location>
</feature>
<reference evidence="5 6" key="1">
    <citation type="journal article" date="2020" name="Int. J. Syst. Evol. Microbiol.">
        <title>Reclassification of Streptomyces castelarensis and Streptomyces sporoclivatus as later heterotypic synonyms of Streptomyces antimycoticus.</title>
        <authorList>
            <person name="Komaki H."/>
            <person name="Tamura T."/>
        </authorList>
    </citation>
    <scope>NUCLEOTIDE SEQUENCE [LARGE SCALE GENOMIC DNA]</scope>
    <source>
        <strain evidence="5 6">NBRC 13459</strain>
    </source>
</reference>
<keyword evidence="1" id="KW-0547">Nucleotide-binding</keyword>
<evidence type="ECO:0000313" key="6">
    <source>
        <dbReference type="Proteomes" id="UP000301309"/>
    </source>
</evidence>
<gene>
    <name evidence="5" type="ORF">SVIO_081090</name>
</gene>
<dbReference type="EMBL" id="BJHW01000001">
    <property type="protein sequence ID" value="GDY57486.1"/>
    <property type="molecule type" value="Genomic_DNA"/>
</dbReference>
<evidence type="ECO:0000256" key="1">
    <source>
        <dbReference type="ARBA" id="ARBA00022741"/>
    </source>
</evidence>
<dbReference type="InterPro" id="IPR050107">
    <property type="entry name" value="ABC_carbohydrate_import_ATPase"/>
</dbReference>
<evidence type="ECO:0000313" key="5">
    <source>
        <dbReference type="EMBL" id="GDY57486.1"/>
    </source>
</evidence>
<proteinExistence type="predicted"/>
<keyword evidence="6" id="KW-1185">Reference proteome</keyword>
<evidence type="ECO:0000259" key="4">
    <source>
        <dbReference type="Pfam" id="PF00005"/>
    </source>
</evidence>
<feature type="domain" description="ABC transporter" evidence="4">
    <location>
        <begin position="36"/>
        <end position="83"/>
    </location>
</feature>
<dbReference type="PANTHER" id="PTHR43790">
    <property type="entry name" value="CARBOHYDRATE TRANSPORT ATP-BINDING PROTEIN MG119-RELATED"/>
    <property type="match status" value="1"/>
</dbReference>
<feature type="region of interest" description="Disordered" evidence="3">
    <location>
        <begin position="79"/>
        <end position="108"/>
    </location>
</feature>
<evidence type="ECO:0000256" key="3">
    <source>
        <dbReference type="SAM" id="MobiDB-lite"/>
    </source>
</evidence>
<dbReference type="GO" id="GO:0016887">
    <property type="term" value="F:ATP hydrolysis activity"/>
    <property type="evidence" value="ECO:0007669"/>
    <property type="project" value="InterPro"/>
</dbReference>
<dbReference type="InterPro" id="IPR003439">
    <property type="entry name" value="ABC_transporter-like_ATP-bd"/>
</dbReference>
<dbReference type="GO" id="GO:0005524">
    <property type="term" value="F:ATP binding"/>
    <property type="evidence" value="ECO:0007669"/>
    <property type="project" value="UniProtKB-KW"/>
</dbReference>
<dbReference type="SUPFAM" id="SSF52540">
    <property type="entry name" value="P-loop containing nucleoside triphosphate hydrolases"/>
    <property type="match status" value="1"/>
</dbReference>